<dbReference type="Proteomes" id="UP000315234">
    <property type="component" value="Unassembled WGS sequence"/>
</dbReference>
<evidence type="ECO:0000313" key="4">
    <source>
        <dbReference type="Proteomes" id="UP000231994"/>
    </source>
</evidence>
<evidence type="ECO:0000256" key="1">
    <source>
        <dbReference type="SAM" id="Phobius"/>
    </source>
</evidence>
<dbReference type="EMBL" id="BJLD01000001">
    <property type="protein sequence ID" value="GEA42784.1"/>
    <property type="molecule type" value="Genomic_DNA"/>
</dbReference>
<reference evidence="2 4" key="1">
    <citation type="submission" date="2017-11" db="EMBL/GenBank/DDBJ databases">
        <title>Whole genome sequencing of cultured pathogen.</title>
        <authorList>
            <person name="Hoffmann M."/>
            <person name="Sanchez M."/>
            <person name="Timme R."/>
            <person name="Nudel K."/>
            <person name="Bry L."/>
        </authorList>
    </citation>
    <scope>NUCLEOTIDE SEQUENCE [LARGE SCALE GENOMIC DNA]</scope>
    <source>
        <strain evidence="2 4">216</strain>
    </source>
</reference>
<proteinExistence type="predicted"/>
<reference evidence="3 5" key="2">
    <citation type="submission" date="2019-06" db="EMBL/GenBank/DDBJ databases">
        <title>Draft genome sequence of Corynebacterium striatum NBRC 15291.</title>
        <authorList>
            <person name="Miura T."/>
            <person name="Furukawa M."/>
            <person name="Shimamura M."/>
            <person name="Ohyama Y."/>
            <person name="Yamazoe A."/>
            <person name="Kawasaki H."/>
        </authorList>
    </citation>
    <scope>NUCLEOTIDE SEQUENCE [LARGE SCALE GENOMIC DNA]</scope>
    <source>
        <strain evidence="3 5">NBRC 15291</strain>
    </source>
</reference>
<evidence type="ECO:0000313" key="2">
    <source>
        <dbReference type="EMBL" id="ATZ09370.1"/>
    </source>
</evidence>
<dbReference type="EMBL" id="CP024932">
    <property type="protein sequence ID" value="ATZ09370.1"/>
    <property type="molecule type" value="Genomic_DNA"/>
</dbReference>
<accession>A0AAN5HQE9</accession>
<feature type="transmembrane region" description="Helical" evidence="1">
    <location>
        <begin position="117"/>
        <end position="142"/>
    </location>
</feature>
<dbReference type="AlphaFoldDB" id="A0AAN5HQE9"/>
<gene>
    <name evidence="2" type="ORF">A9D01_12070</name>
    <name evidence="3" type="ORF">Cst04h_09540</name>
</gene>
<dbReference type="Proteomes" id="UP000231994">
    <property type="component" value="Chromosome"/>
</dbReference>
<protein>
    <submittedName>
        <fullName evidence="2">DUF3592 domain-containing protein</fullName>
    </submittedName>
    <submittedName>
        <fullName evidence="3">Membrane protein</fullName>
    </submittedName>
</protein>
<keyword evidence="1" id="KW-0812">Transmembrane</keyword>
<keyword evidence="1" id="KW-1133">Transmembrane helix</keyword>
<sequence>MTPKAAVVPRYTPAVYRRRLHQLIIALYVASLVGMLGMIVGAFLNDRSIESNPGRALATVTDVGITRTSVDFQDNKGIYHSPQSGLLYPTGLGEGQQVWVLYSRANPDLVKVEGREWTLSLIPALSSMFVASLIAAGAWWTVGVSTRAAERRMQVNENVNQDFPQASPESTVE</sequence>
<name>A0AAN5HQE9_CORST</name>
<evidence type="ECO:0000313" key="5">
    <source>
        <dbReference type="Proteomes" id="UP000315234"/>
    </source>
</evidence>
<organism evidence="3 5">
    <name type="scientific">Corynebacterium striatum</name>
    <dbReference type="NCBI Taxonomy" id="43770"/>
    <lineage>
        <taxon>Bacteria</taxon>
        <taxon>Bacillati</taxon>
        <taxon>Actinomycetota</taxon>
        <taxon>Actinomycetes</taxon>
        <taxon>Mycobacteriales</taxon>
        <taxon>Corynebacteriaceae</taxon>
        <taxon>Corynebacterium</taxon>
    </lineage>
</organism>
<feature type="transmembrane region" description="Helical" evidence="1">
    <location>
        <begin position="20"/>
        <end position="44"/>
    </location>
</feature>
<keyword evidence="1" id="KW-0472">Membrane</keyword>
<evidence type="ECO:0000313" key="3">
    <source>
        <dbReference type="EMBL" id="GEA42784.1"/>
    </source>
</evidence>
<dbReference type="RefSeq" id="WP_005527663.1">
    <property type="nucleotide sequence ID" value="NZ_BJLD01000001.1"/>
</dbReference>